<keyword evidence="1" id="KW-1133">Transmembrane helix</keyword>
<accession>A0A371D2J6</accession>
<keyword evidence="1" id="KW-0472">Membrane</keyword>
<reference evidence="2 3" key="1">
    <citation type="journal article" date="2018" name="Biotechnol. Biofuels">
        <title>Integrative visual omics of the white-rot fungus Polyporus brumalis exposes the biotechnological potential of its oxidative enzymes for delignifying raw plant biomass.</title>
        <authorList>
            <person name="Miyauchi S."/>
            <person name="Rancon A."/>
            <person name="Drula E."/>
            <person name="Hage H."/>
            <person name="Chaduli D."/>
            <person name="Favel A."/>
            <person name="Grisel S."/>
            <person name="Henrissat B."/>
            <person name="Herpoel-Gimbert I."/>
            <person name="Ruiz-Duenas F.J."/>
            <person name="Chevret D."/>
            <person name="Hainaut M."/>
            <person name="Lin J."/>
            <person name="Wang M."/>
            <person name="Pangilinan J."/>
            <person name="Lipzen A."/>
            <person name="Lesage-Meessen L."/>
            <person name="Navarro D."/>
            <person name="Riley R."/>
            <person name="Grigoriev I.V."/>
            <person name="Zhou S."/>
            <person name="Raouche S."/>
            <person name="Rosso M.N."/>
        </authorList>
    </citation>
    <scope>NUCLEOTIDE SEQUENCE [LARGE SCALE GENOMIC DNA]</scope>
    <source>
        <strain evidence="2 3">BRFM 1820</strain>
    </source>
</reference>
<proteinExistence type="predicted"/>
<feature type="transmembrane region" description="Helical" evidence="1">
    <location>
        <begin position="51"/>
        <end position="74"/>
    </location>
</feature>
<sequence length="279" mass="30251">MYDARASARYRLSKTSGFTLVLPIARHGTLFLSTECGHPSESEMLSCFSPLGHLVSIFACISACVLSISSVSWLTSQVHRFAGPQVYRFAGSQTGSASERDPFSVHVHVLVPPVFPSSTRHRPIAPSARLESRHERHSRLPYSPFPPSVPKSTYHALYIHISISRAQSPIRTAPAANPESAPTAGKYCKALSLCSVPARYSPPPRSSGLASFLDPERSEALRSCPSTPSTVTYLYLTAHPSASELGQHPPFAAAPVRPCGDCQSSRLRSTTVHDTLRQT</sequence>
<evidence type="ECO:0000256" key="1">
    <source>
        <dbReference type="SAM" id="Phobius"/>
    </source>
</evidence>
<keyword evidence="3" id="KW-1185">Reference proteome</keyword>
<dbReference type="AlphaFoldDB" id="A0A371D2J6"/>
<dbReference type="Proteomes" id="UP000256964">
    <property type="component" value="Unassembled WGS sequence"/>
</dbReference>
<keyword evidence="1" id="KW-0812">Transmembrane</keyword>
<evidence type="ECO:0000313" key="2">
    <source>
        <dbReference type="EMBL" id="RDX46778.1"/>
    </source>
</evidence>
<dbReference type="EMBL" id="KZ857424">
    <property type="protein sequence ID" value="RDX46778.1"/>
    <property type="molecule type" value="Genomic_DNA"/>
</dbReference>
<organism evidence="2 3">
    <name type="scientific">Lentinus brumalis</name>
    <dbReference type="NCBI Taxonomy" id="2498619"/>
    <lineage>
        <taxon>Eukaryota</taxon>
        <taxon>Fungi</taxon>
        <taxon>Dikarya</taxon>
        <taxon>Basidiomycota</taxon>
        <taxon>Agaricomycotina</taxon>
        <taxon>Agaricomycetes</taxon>
        <taxon>Polyporales</taxon>
        <taxon>Polyporaceae</taxon>
        <taxon>Lentinus</taxon>
    </lineage>
</organism>
<gene>
    <name evidence="2" type="ORF">OH76DRAFT_817803</name>
</gene>
<protein>
    <submittedName>
        <fullName evidence="2">Uncharacterized protein</fullName>
    </submittedName>
</protein>
<name>A0A371D2J6_9APHY</name>
<evidence type="ECO:0000313" key="3">
    <source>
        <dbReference type="Proteomes" id="UP000256964"/>
    </source>
</evidence>